<dbReference type="InterPro" id="IPR029063">
    <property type="entry name" value="SAM-dependent_MTases_sf"/>
</dbReference>
<protein>
    <recommendedName>
        <fullName evidence="6">DNA methylase N-4/N-6 domain-containing protein</fullName>
    </recommendedName>
</protein>
<keyword evidence="4" id="KW-0949">S-adenosyl-L-methionine</keyword>
<dbReference type="RefSeq" id="WP_173154536.1">
    <property type="nucleotide sequence ID" value="NZ_BAAALX010000010.1"/>
</dbReference>
<feature type="domain" description="DNA methylase N-4/N-6" evidence="6">
    <location>
        <begin position="96"/>
        <end position="365"/>
    </location>
</feature>
<gene>
    <name evidence="7" type="ORF">GCM10009690_23190</name>
</gene>
<keyword evidence="2" id="KW-0489">Methyltransferase</keyword>
<dbReference type="InterPro" id="IPR002941">
    <property type="entry name" value="DNA_methylase_N4/N6"/>
</dbReference>
<reference evidence="7 8" key="1">
    <citation type="journal article" date="2019" name="Int. J. Syst. Evol. Microbiol.">
        <title>The Global Catalogue of Microorganisms (GCM) 10K type strain sequencing project: providing services to taxonomists for standard genome sequencing and annotation.</title>
        <authorList>
            <consortium name="The Broad Institute Genomics Platform"/>
            <consortium name="The Broad Institute Genome Sequencing Center for Infectious Disease"/>
            <person name="Wu L."/>
            <person name="Ma J."/>
        </authorList>
    </citation>
    <scope>NUCLEOTIDE SEQUENCE [LARGE SCALE GENOMIC DNA]</scope>
    <source>
        <strain evidence="7 8">JCM 13318</strain>
    </source>
</reference>
<dbReference type="EMBL" id="BAAALX010000010">
    <property type="protein sequence ID" value="GAA1519408.1"/>
    <property type="molecule type" value="Genomic_DNA"/>
</dbReference>
<keyword evidence="3" id="KW-0808">Transferase</keyword>
<comment type="caution">
    <text evidence="7">The sequence shown here is derived from an EMBL/GenBank/DDBJ whole genome shotgun (WGS) entry which is preliminary data.</text>
</comment>
<dbReference type="InterPro" id="IPR002295">
    <property type="entry name" value="N4/N6-MTase_EcoPI_Mod-like"/>
</dbReference>
<evidence type="ECO:0000256" key="2">
    <source>
        <dbReference type="ARBA" id="ARBA00022603"/>
    </source>
</evidence>
<dbReference type="PRINTS" id="PR00506">
    <property type="entry name" value="D21N6MTFRASE"/>
</dbReference>
<dbReference type="InterPro" id="IPR002052">
    <property type="entry name" value="DNA_methylase_N6_adenine_CS"/>
</dbReference>
<feature type="region of interest" description="Disordered" evidence="5">
    <location>
        <begin position="25"/>
        <end position="62"/>
    </location>
</feature>
<evidence type="ECO:0000259" key="6">
    <source>
        <dbReference type="Pfam" id="PF01555"/>
    </source>
</evidence>
<dbReference type="PROSITE" id="PS00092">
    <property type="entry name" value="N6_MTASE"/>
    <property type="match status" value="1"/>
</dbReference>
<dbReference type="SUPFAM" id="SSF53335">
    <property type="entry name" value="S-adenosyl-L-methionine-dependent methyltransferases"/>
    <property type="match status" value="1"/>
</dbReference>
<dbReference type="Proteomes" id="UP001500177">
    <property type="component" value="Unassembled WGS sequence"/>
</dbReference>
<evidence type="ECO:0000313" key="8">
    <source>
        <dbReference type="Proteomes" id="UP001500177"/>
    </source>
</evidence>
<dbReference type="Gene3D" id="3.40.50.150">
    <property type="entry name" value="Vaccinia Virus protein VP39"/>
    <property type="match status" value="1"/>
</dbReference>
<evidence type="ECO:0000313" key="7">
    <source>
        <dbReference type="EMBL" id="GAA1519408.1"/>
    </source>
</evidence>
<evidence type="ECO:0000256" key="4">
    <source>
        <dbReference type="ARBA" id="ARBA00022691"/>
    </source>
</evidence>
<feature type="region of interest" description="Disordered" evidence="5">
    <location>
        <begin position="401"/>
        <end position="424"/>
    </location>
</feature>
<keyword evidence="8" id="KW-1185">Reference proteome</keyword>
<sequence length="465" mass="50087">MTTVLEWTGKTAAFELGRRLVDGAEAEPRRDGAEREPVPRLVDGDPEREGRLGDGRPHLRDADGTVHVPDPHENLLVIGDNLPALTALLATHRRQVKVVYIDPPYNTGNAHTYKDHGHDHASWLSFMTPRLLLARELMREDGVLFLHLDDKESAWAQLLGHEIFGEDNSLGTLIHQRAKGGGNARSFVRGHDYVHVWARDASQVGPFLTEKKSPAKLEVIDGRRMLVETDVLRAGFGRYARGSERRLMYEDIVAVKGEGKLAEVDAKLASGEYILRPWGTEGKHAVVRVTPAEKASSKLYSIIKALGGQNDLEPLGLAGVFSYPKPVELVKALVASQTFFDPDAIVLDFFAGSGTTAQAVMAANERDQGSRSFVLVQTPEPLRSKTARAVVVGGGAELTGGAGANGQAAEGADGTGGATAAGDAEFPTISELTAERIRRAADAHSPGLIFTQLEVVDGEQRPAAT</sequence>
<organism evidence="7 8">
    <name type="scientific">Brevibacterium permense</name>
    <dbReference type="NCBI Taxonomy" id="234834"/>
    <lineage>
        <taxon>Bacteria</taxon>
        <taxon>Bacillati</taxon>
        <taxon>Actinomycetota</taxon>
        <taxon>Actinomycetes</taxon>
        <taxon>Micrococcales</taxon>
        <taxon>Brevibacteriaceae</taxon>
        <taxon>Brevibacterium</taxon>
    </lineage>
</organism>
<name>A0ABN2AK43_9MICO</name>
<evidence type="ECO:0000256" key="3">
    <source>
        <dbReference type="ARBA" id="ARBA00022679"/>
    </source>
</evidence>
<evidence type="ECO:0000256" key="5">
    <source>
        <dbReference type="SAM" id="MobiDB-lite"/>
    </source>
</evidence>
<evidence type="ECO:0000256" key="1">
    <source>
        <dbReference type="ARBA" id="ARBA00006594"/>
    </source>
</evidence>
<proteinExistence type="inferred from homology"/>
<comment type="similarity">
    <text evidence="1">Belongs to the N(4)/N(6)-methyltransferase family.</text>
</comment>
<accession>A0ABN2AK43</accession>
<dbReference type="Pfam" id="PF01555">
    <property type="entry name" value="N6_N4_Mtase"/>
    <property type="match status" value="1"/>
</dbReference>